<evidence type="ECO:0000313" key="1">
    <source>
        <dbReference type="EMBL" id="MBO7748730.1"/>
    </source>
</evidence>
<keyword evidence="2" id="KW-1185">Reference proteome</keyword>
<dbReference type="Proteomes" id="UP000670947">
    <property type="component" value="Unassembled WGS sequence"/>
</dbReference>
<organism evidence="1 2">
    <name type="scientific">Paenibacillus artemisiicola</name>
    <dbReference type="NCBI Taxonomy" id="1172618"/>
    <lineage>
        <taxon>Bacteria</taxon>
        <taxon>Bacillati</taxon>
        <taxon>Bacillota</taxon>
        <taxon>Bacilli</taxon>
        <taxon>Bacillales</taxon>
        <taxon>Paenibacillaceae</taxon>
        <taxon>Paenibacillus</taxon>
    </lineage>
</organism>
<sequence length="113" mass="13038">MTISKRGTRKIIVEQEPYRWVVTPSTKGVITLTVQHDEVTGQLLRVYIESDINEFWVEFPHVASLNNKIVLPAEIAFIITEAIIQGWNPREKGEVLSFKLFEDNSLSLQLRTR</sequence>
<proteinExistence type="predicted"/>
<reference evidence="1 2" key="1">
    <citation type="submission" date="2021-03" db="EMBL/GenBank/DDBJ databases">
        <title>Paenibacillus artemisicola MWE-103 whole genome sequence.</title>
        <authorList>
            <person name="Ham Y.J."/>
        </authorList>
    </citation>
    <scope>NUCLEOTIDE SEQUENCE [LARGE SCALE GENOMIC DNA]</scope>
    <source>
        <strain evidence="1 2">MWE-103</strain>
    </source>
</reference>
<gene>
    <name evidence="1" type="ORF">I8J29_31630</name>
</gene>
<name>A0ABS3WK71_9BACL</name>
<protein>
    <submittedName>
        <fullName evidence="1">Uncharacterized protein</fullName>
    </submittedName>
</protein>
<accession>A0ABS3WK71</accession>
<dbReference type="RefSeq" id="WP_208851259.1">
    <property type="nucleotide sequence ID" value="NZ_JAGGDJ010000071.1"/>
</dbReference>
<evidence type="ECO:0000313" key="2">
    <source>
        <dbReference type="Proteomes" id="UP000670947"/>
    </source>
</evidence>
<comment type="caution">
    <text evidence="1">The sequence shown here is derived from an EMBL/GenBank/DDBJ whole genome shotgun (WGS) entry which is preliminary data.</text>
</comment>
<dbReference type="EMBL" id="JAGGDJ010000071">
    <property type="protein sequence ID" value="MBO7748730.1"/>
    <property type="molecule type" value="Genomic_DNA"/>
</dbReference>